<reference evidence="2" key="1">
    <citation type="submission" date="2021-01" db="EMBL/GenBank/DDBJ databases">
        <title>A chromosome-scale assembly of European eel, Anguilla anguilla.</title>
        <authorList>
            <person name="Henkel C."/>
            <person name="Jong-Raadsen S.A."/>
            <person name="Dufour S."/>
            <person name="Weltzien F.-A."/>
            <person name="Palstra A.P."/>
            <person name="Pelster B."/>
            <person name="Spaink H.P."/>
            <person name="Van Den Thillart G.E."/>
            <person name="Jansen H."/>
            <person name="Zahm M."/>
            <person name="Klopp C."/>
            <person name="Cedric C."/>
            <person name="Louis A."/>
            <person name="Berthelot C."/>
            <person name="Parey E."/>
            <person name="Roest Crollius H."/>
            <person name="Montfort J."/>
            <person name="Robinson-Rechavi M."/>
            <person name="Bucao C."/>
            <person name="Bouchez O."/>
            <person name="Gislard M."/>
            <person name="Lluch J."/>
            <person name="Milhes M."/>
            <person name="Lampietro C."/>
            <person name="Lopez Roques C."/>
            <person name="Donnadieu C."/>
            <person name="Braasch I."/>
            <person name="Desvignes T."/>
            <person name="Postlethwait J."/>
            <person name="Bobe J."/>
            <person name="Guiguen Y."/>
            <person name="Dirks R."/>
        </authorList>
    </citation>
    <scope>NUCLEOTIDE SEQUENCE</scope>
    <source>
        <strain evidence="2">Tag_6206</strain>
        <tissue evidence="2">Liver</tissue>
    </source>
</reference>
<name>A0A9D3RK59_ANGAN</name>
<keyword evidence="1" id="KW-0175">Coiled coil</keyword>
<dbReference type="Proteomes" id="UP001044222">
    <property type="component" value="Chromosome 16"/>
</dbReference>
<dbReference type="EMBL" id="JAFIRN010000016">
    <property type="protein sequence ID" value="KAG5833519.1"/>
    <property type="molecule type" value="Genomic_DNA"/>
</dbReference>
<comment type="caution">
    <text evidence="2">The sequence shown here is derived from an EMBL/GenBank/DDBJ whole genome shotgun (WGS) entry which is preliminary data.</text>
</comment>
<accession>A0A9D3RK59</accession>
<organism evidence="2 3">
    <name type="scientific">Anguilla anguilla</name>
    <name type="common">European freshwater eel</name>
    <name type="synonym">Muraena anguilla</name>
    <dbReference type="NCBI Taxonomy" id="7936"/>
    <lineage>
        <taxon>Eukaryota</taxon>
        <taxon>Metazoa</taxon>
        <taxon>Chordata</taxon>
        <taxon>Craniata</taxon>
        <taxon>Vertebrata</taxon>
        <taxon>Euteleostomi</taxon>
        <taxon>Actinopterygii</taxon>
        <taxon>Neopterygii</taxon>
        <taxon>Teleostei</taxon>
        <taxon>Anguilliformes</taxon>
        <taxon>Anguillidae</taxon>
        <taxon>Anguilla</taxon>
    </lineage>
</organism>
<evidence type="ECO:0000313" key="3">
    <source>
        <dbReference type="Proteomes" id="UP001044222"/>
    </source>
</evidence>
<evidence type="ECO:0000256" key="1">
    <source>
        <dbReference type="SAM" id="Coils"/>
    </source>
</evidence>
<feature type="coiled-coil region" evidence="1">
    <location>
        <begin position="262"/>
        <end position="355"/>
    </location>
</feature>
<proteinExistence type="predicted"/>
<evidence type="ECO:0000313" key="2">
    <source>
        <dbReference type="EMBL" id="KAG5833519.1"/>
    </source>
</evidence>
<sequence>MSIRGKFKKSNADNVGLSHLENSNVCVQHRSPRWKAPDTIPTGRQLPRTPVKRTSLVEKNYEIETRDILVTKRGINSENAPCFSAAVRGSPAKDDFSKGVVPEHRQMDEGLQRKLIRRPSTIFVTEKQPEEINPDCFIEGMVGYQWTQEDLEFVENTKNKRLIQQQKSELSVLLKQLEEVHRKRELILDSREKFRTNHPEFAAFDLTRLLARDFLSQRAEAAEVEALDPESLLAQIQGADVQRALYQERAELAELEKRWTTVQKLRKLQEKQSREAEQQEDAILQKQAKVDGLNTELSELKMKLLQAENALQATQKQMEALKVPESAVDESEVDIDKVLRRSKRIERRKQNFLEREEI</sequence>
<keyword evidence="3" id="KW-1185">Reference proteome</keyword>
<protein>
    <submittedName>
        <fullName evidence="2">Uncharacterized protein</fullName>
    </submittedName>
</protein>
<dbReference type="AlphaFoldDB" id="A0A9D3RK59"/>
<gene>
    <name evidence="2" type="ORF">ANANG_G00276770</name>
</gene>